<dbReference type="EMBL" id="VTPC01090583">
    <property type="protein sequence ID" value="KAF2882911.1"/>
    <property type="molecule type" value="Genomic_DNA"/>
</dbReference>
<evidence type="ECO:0000313" key="2">
    <source>
        <dbReference type="Proteomes" id="UP000801492"/>
    </source>
</evidence>
<evidence type="ECO:0000313" key="1">
    <source>
        <dbReference type="EMBL" id="KAF2882911.1"/>
    </source>
</evidence>
<sequence length="89" mass="10785">MKWRIEELNAEVTRKKYEEEVDRQLTNNREINNIEIEWNKIKRGLIDSAGKTLGGSDRERRKEWIDDECKNAIKEKTNARLKWIRARQE</sequence>
<protein>
    <submittedName>
        <fullName evidence="1">Uncharacterized protein</fullName>
    </submittedName>
</protein>
<proteinExistence type="predicted"/>
<dbReference type="AlphaFoldDB" id="A0A8K0CCU0"/>
<keyword evidence="2" id="KW-1185">Reference proteome</keyword>
<dbReference type="OrthoDB" id="6781307at2759"/>
<gene>
    <name evidence="1" type="ORF">ILUMI_23265</name>
</gene>
<reference evidence="1" key="1">
    <citation type="submission" date="2019-08" db="EMBL/GenBank/DDBJ databases">
        <title>The genome of the North American firefly Photinus pyralis.</title>
        <authorList>
            <consortium name="Photinus pyralis genome working group"/>
            <person name="Fallon T.R."/>
            <person name="Sander Lower S.E."/>
            <person name="Weng J.-K."/>
        </authorList>
    </citation>
    <scope>NUCLEOTIDE SEQUENCE</scope>
    <source>
        <strain evidence="1">TRF0915ILg1</strain>
        <tissue evidence="1">Whole body</tissue>
    </source>
</reference>
<dbReference type="Proteomes" id="UP000801492">
    <property type="component" value="Unassembled WGS sequence"/>
</dbReference>
<comment type="caution">
    <text evidence="1">The sequence shown here is derived from an EMBL/GenBank/DDBJ whole genome shotgun (WGS) entry which is preliminary data.</text>
</comment>
<organism evidence="1 2">
    <name type="scientific">Ignelater luminosus</name>
    <name type="common">Cucubano</name>
    <name type="synonym">Pyrophorus luminosus</name>
    <dbReference type="NCBI Taxonomy" id="2038154"/>
    <lineage>
        <taxon>Eukaryota</taxon>
        <taxon>Metazoa</taxon>
        <taxon>Ecdysozoa</taxon>
        <taxon>Arthropoda</taxon>
        <taxon>Hexapoda</taxon>
        <taxon>Insecta</taxon>
        <taxon>Pterygota</taxon>
        <taxon>Neoptera</taxon>
        <taxon>Endopterygota</taxon>
        <taxon>Coleoptera</taxon>
        <taxon>Polyphaga</taxon>
        <taxon>Elateriformia</taxon>
        <taxon>Elateroidea</taxon>
        <taxon>Elateridae</taxon>
        <taxon>Agrypninae</taxon>
        <taxon>Pyrophorini</taxon>
        <taxon>Ignelater</taxon>
    </lineage>
</organism>
<name>A0A8K0CCU0_IGNLU</name>
<accession>A0A8K0CCU0</accession>